<evidence type="ECO:0000313" key="3">
    <source>
        <dbReference type="Proteomes" id="UP001156703"/>
    </source>
</evidence>
<keyword evidence="1" id="KW-1133">Transmembrane helix</keyword>
<feature type="transmembrane region" description="Helical" evidence="1">
    <location>
        <begin position="375"/>
        <end position="398"/>
    </location>
</feature>
<reference evidence="3" key="1">
    <citation type="journal article" date="2019" name="Int. J. Syst. Evol. Microbiol.">
        <title>The Global Catalogue of Microorganisms (GCM) 10K type strain sequencing project: providing services to taxonomists for standard genome sequencing and annotation.</title>
        <authorList>
            <consortium name="The Broad Institute Genomics Platform"/>
            <consortium name="The Broad Institute Genome Sequencing Center for Infectious Disease"/>
            <person name="Wu L."/>
            <person name="Ma J."/>
        </authorList>
    </citation>
    <scope>NUCLEOTIDE SEQUENCE [LARGE SCALE GENOMIC DNA]</scope>
    <source>
        <strain evidence="3">NBRC 102146</strain>
    </source>
</reference>
<sequence length="465" mass="50585">MIGTKASGSGKRTAWLAALLALVLLWPAILNGLPHFFPDSGGYLKVGWGRYWLSDRSSFYGLYLKPFVSVGGIAGLWLGLLPQLVATVLLPLATARRMEAPHWPLAWLAVLALSTGPWHASQLMPDAYAVPIVLLGWLGANRDPGAPGSPLLWLAAAALCLTHSTYPALLVASCLAALAALKLGGLAWRALLTRLAALGVALLFVVGIQFVANAFYFHKATYAPRSEAFLFASLHEDGIVQPWLARHCPTDPRVRELCAIAPRFPRDSQQLLWSPQSVFWDTVWEQSNRRGGIDWDRQLGIAARGALAEHPLLFARAAIDATGEQFLSYRVLDDECPATCNNPRSALQDAFHEFEPGLRDRVNATRQVRGELRTYPLLAVTGLVSSIGLLGLFVLPALAWRRRDALAGSLLLATLAALLANAFVTGTLSDVHDRYQSRVIWLAPVVCVLVLLRWRAARGRGPAPA</sequence>
<evidence type="ECO:0000256" key="1">
    <source>
        <dbReference type="SAM" id="Phobius"/>
    </source>
</evidence>
<feature type="transmembrane region" description="Helical" evidence="1">
    <location>
        <begin position="151"/>
        <end position="179"/>
    </location>
</feature>
<name>A0ABQ5Z508_9SPHN</name>
<feature type="transmembrane region" description="Helical" evidence="1">
    <location>
        <begin position="405"/>
        <end position="423"/>
    </location>
</feature>
<feature type="transmembrane region" description="Helical" evidence="1">
    <location>
        <begin position="191"/>
        <end position="217"/>
    </location>
</feature>
<evidence type="ECO:0000313" key="2">
    <source>
        <dbReference type="EMBL" id="GLR47091.1"/>
    </source>
</evidence>
<accession>A0ABQ5Z508</accession>
<keyword evidence="1" id="KW-0812">Transmembrane</keyword>
<proteinExistence type="predicted"/>
<keyword evidence="1" id="KW-0472">Membrane</keyword>
<protein>
    <submittedName>
        <fullName evidence="2">Uncharacterized protein</fullName>
    </submittedName>
</protein>
<feature type="transmembrane region" description="Helical" evidence="1">
    <location>
        <begin position="102"/>
        <end position="120"/>
    </location>
</feature>
<feature type="transmembrane region" description="Helical" evidence="1">
    <location>
        <begin position="435"/>
        <end position="452"/>
    </location>
</feature>
<comment type="caution">
    <text evidence="2">The sequence shown here is derived from an EMBL/GenBank/DDBJ whole genome shotgun (WGS) entry which is preliminary data.</text>
</comment>
<dbReference type="EMBL" id="BSOO01000005">
    <property type="protein sequence ID" value="GLR47091.1"/>
    <property type="molecule type" value="Genomic_DNA"/>
</dbReference>
<dbReference type="RefSeq" id="WP_029942293.1">
    <property type="nucleotide sequence ID" value="NZ_BSOO01000005.1"/>
</dbReference>
<gene>
    <name evidence="2" type="ORF">GCM10007925_08020</name>
</gene>
<keyword evidence="3" id="KW-1185">Reference proteome</keyword>
<dbReference type="Proteomes" id="UP001156703">
    <property type="component" value="Unassembled WGS sequence"/>
</dbReference>
<feature type="transmembrane region" description="Helical" evidence="1">
    <location>
        <begin position="67"/>
        <end position="90"/>
    </location>
</feature>
<organism evidence="2 3">
    <name type="scientific">Sphingomonas astaxanthinifaciens DSM 22298</name>
    <dbReference type="NCBI Taxonomy" id="1123267"/>
    <lineage>
        <taxon>Bacteria</taxon>
        <taxon>Pseudomonadati</taxon>
        <taxon>Pseudomonadota</taxon>
        <taxon>Alphaproteobacteria</taxon>
        <taxon>Sphingomonadales</taxon>
        <taxon>Sphingomonadaceae</taxon>
        <taxon>Sphingomonas</taxon>
    </lineage>
</organism>